<accession>A0AAV1EPZ4</accession>
<sequence>MNTHRRGLTAKAQQLCFWLCFCIRQVLAGVPGPCRHSVTRDHLLSLNRLIDNQLDHSCLIVYPFTECFNLSKVCCVKAAFPQVLELLSSHFHYIRTSDNRRYVSTLQTLIFHLYSQGCLPEINEEFEDSPVWYLRTEQSSPKAALKKVRAVIEMYKSLMTESPGPVDWDCRGEYTAADEPESTPGT</sequence>
<dbReference type="Proteomes" id="UP001178508">
    <property type="component" value="Chromosome 2"/>
</dbReference>
<dbReference type="FunFam" id="1.20.1250.10:FF:000056">
    <property type="entry name" value="Colony-stimulating factor 1b (macrophage)"/>
    <property type="match status" value="1"/>
</dbReference>
<dbReference type="PANTHER" id="PTHR10058:SF0">
    <property type="entry name" value="MACROPHAGE COLONY-STIMULATING FACTOR 1"/>
    <property type="match status" value="1"/>
</dbReference>
<proteinExistence type="predicted"/>
<evidence type="ECO:0000256" key="1">
    <source>
        <dbReference type="SAM" id="SignalP"/>
    </source>
</evidence>
<dbReference type="GO" id="GO:0005615">
    <property type="term" value="C:extracellular space"/>
    <property type="evidence" value="ECO:0007669"/>
    <property type="project" value="TreeGrafter"/>
</dbReference>
<protein>
    <submittedName>
        <fullName evidence="2">Macrophage colony-stimulating factor 1-like</fullName>
    </submittedName>
</protein>
<organism evidence="2 3">
    <name type="scientific">Xyrichtys novacula</name>
    <name type="common">Pearly razorfish</name>
    <name type="synonym">Hemipteronotus novacula</name>
    <dbReference type="NCBI Taxonomy" id="13765"/>
    <lineage>
        <taxon>Eukaryota</taxon>
        <taxon>Metazoa</taxon>
        <taxon>Chordata</taxon>
        <taxon>Craniata</taxon>
        <taxon>Vertebrata</taxon>
        <taxon>Euteleostomi</taxon>
        <taxon>Actinopterygii</taxon>
        <taxon>Neopterygii</taxon>
        <taxon>Teleostei</taxon>
        <taxon>Neoteleostei</taxon>
        <taxon>Acanthomorphata</taxon>
        <taxon>Eupercaria</taxon>
        <taxon>Labriformes</taxon>
        <taxon>Labridae</taxon>
        <taxon>Xyrichtys</taxon>
    </lineage>
</organism>
<keyword evidence="3" id="KW-1185">Reference proteome</keyword>
<gene>
    <name evidence="2" type="ORF">XNOV1_A033353</name>
</gene>
<feature type="chain" id="PRO_5043639883" evidence="1">
    <location>
        <begin position="29"/>
        <end position="186"/>
    </location>
</feature>
<dbReference type="Pfam" id="PF05337">
    <property type="entry name" value="CSF-1"/>
    <property type="match status" value="1"/>
</dbReference>
<dbReference type="Gene3D" id="1.20.1250.10">
    <property type="match status" value="1"/>
</dbReference>
<evidence type="ECO:0000313" key="3">
    <source>
        <dbReference type="Proteomes" id="UP001178508"/>
    </source>
</evidence>
<dbReference type="EMBL" id="OY660865">
    <property type="protein sequence ID" value="CAJ1050765.1"/>
    <property type="molecule type" value="Genomic_DNA"/>
</dbReference>
<dbReference type="InterPro" id="IPR008001">
    <property type="entry name" value="MCSF-1"/>
</dbReference>
<dbReference type="PANTHER" id="PTHR10058">
    <property type="entry name" value="MACROPHAGE COLONY STIMULATING FACTOR"/>
    <property type="match status" value="1"/>
</dbReference>
<feature type="signal peptide" evidence="1">
    <location>
        <begin position="1"/>
        <end position="28"/>
    </location>
</feature>
<dbReference type="GO" id="GO:0005125">
    <property type="term" value="F:cytokine activity"/>
    <property type="evidence" value="ECO:0007669"/>
    <property type="project" value="InterPro"/>
</dbReference>
<dbReference type="InterPro" id="IPR009079">
    <property type="entry name" value="4_helix_cytokine-like_core"/>
</dbReference>
<reference evidence="2" key="1">
    <citation type="submission" date="2023-08" db="EMBL/GenBank/DDBJ databases">
        <authorList>
            <person name="Alioto T."/>
            <person name="Alioto T."/>
            <person name="Gomez Garrido J."/>
        </authorList>
    </citation>
    <scope>NUCLEOTIDE SEQUENCE</scope>
</reference>
<dbReference type="AlphaFoldDB" id="A0AAV1EPZ4"/>
<name>A0AAV1EPZ4_XYRNO</name>
<dbReference type="GO" id="GO:0016020">
    <property type="term" value="C:membrane"/>
    <property type="evidence" value="ECO:0007669"/>
    <property type="project" value="InterPro"/>
</dbReference>
<keyword evidence="1" id="KW-0732">Signal</keyword>
<dbReference type="SUPFAM" id="SSF47266">
    <property type="entry name" value="4-helical cytokines"/>
    <property type="match status" value="1"/>
</dbReference>
<evidence type="ECO:0000313" key="2">
    <source>
        <dbReference type="EMBL" id="CAJ1050765.1"/>
    </source>
</evidence>
<dbReference type="GO" id="GO:0008083">
    <property type="term" value="F:growth factor activity"/>
    <property type="evidence" value="ECO:0007669"/>
    <property type="project" value="InterPro"/>
</dbReference>